<gene>
    <name evidence="3" type="ORF">CALVIDRAFT_568702</name>
</gene>
<reference evidence="3 4" key="1">
    <citation type="journal article" date="2016" name="Mol. Biol. Evol.">
        <title>Comparative Genomics of Early-Diverging Mushroom-Forming Fungi Provides Insights into the Origins of Lignocellulose Decay Capabilities.</title>
        <authorList>
            <person name="Nagy L.G."/>
            <person name="Riley R."/>
            <person name="Tritt A."/>
            <person name="Adam C."/>
            <person name="Daum C."/>
            <person name="Floudas D."/>
            <person name="Sun H."/>
            <person name="Yadav J.S."/>
            <person name="Pangilinan J."/>
            <person name="Larsson K.H."/>
            <person name="Matsuura K."/>
            <person name="Barry K."/>
            <person name="Labutti K."/>
            <person name="Kuo R."/>
            <person name="Ohm R.A."/>
            <person name="Bhattacharya S.S."/>
            <person name="Shirouzu T."/>
            <person name="Yoshinaga Y."/>
            <person name="Martin F.M."/>
            <person name="Grigoriev I.V."/>
            <person name="Hibbett D.S."/>
        </authorList>
    </citation>
    <scope>NUCLEOTIDE SEQUENCE [LARGE SCALE GENOMIC DNA]</scope>
    <source>
        <strain evidence="3 4">TUFC12733</strain>
    </source>
</reference>
<dbReference type="STRING" id="1330018.A0A167GR58"/>
<evidence type="ECO:0000313" key="3">
    <source>
        <dbReference type="EMBL" id="KZO90824.1"/>
    </source>
</evidence>
<dbReference type="PANTHER" id="PTHR10672">
    <property type="entry name" value="ADDUCIN"/>
    <property type="match status" value="1"/>
</dbReference>
<dbReference type="SUPFAM" id="SSF53639">
    <property type="entry name" value="AraD/HMP-PK domain-like"/>
    <property type="match status" value="1"/>
</dbReference>
<evidence type="ECO:0000256" key="1">
    <source>
        <dbReference type="SAM" id="MobiDB-lite"/>
    </source>
</evidence>
<dbReference type="SMART" id="SM01007">
    <property type="entry name" value="Aldolase_II"/>
    <property type="match status" value="1"/>
</dbReference>
<feature type="region of interest" description="Disordered" evidence="1">
    <location>
        <begin position="1"/>
        <end position="25"/>
    </location>
</feature>
<dbReference type="GO" id="GO:0051015">
    <property type="term" value="F:actin filament binding"/>
    <property type="evidence" value="ECO:0007669"/>
    <property type="project" value="TreeGrafter"/>
</dbReference>
<dbReference type="FunFam" id="3.40.225.10:FF:000009">
    <property type="entry name" value="Class II aldolase/adducin N-terminal"/>
    <property type="match status" value="1"/>
</dbReference>
<accession>A0A167GR58</accession>
<evidence type="ECO:0000313" key="4">
    <source>
        <dbReference type="Proteomes" id="UP000076738"/>
    </source>
</evidence>
<protein>
    <submittedName>
        <fullName evidence="3">Arad-like aldolase/epimerase</fullName>
    </submittedName>
</protein>
<dbReference type="InterPro" id="IPR001303">
    <property type="entry name" value="Aldolase_II/adducin_N"/>
</dbReference>
<evidence type="ECO:0000259" key="2">
    <source>
        <dbReference type="SMART" id="SM01007"/>
    </source>
</evidence>
<dbReference type="EMBL" id="KV417333">
    <property type="protein sequence ID" value="KZO90824.1"/>
    <property type="molecule type" value="Genomic_DNA"/>
</dbReference>
<dbReference type="InterPro" id="IPR036409">
    <property type="entry name" value="Aldolase_II/adducin_N_sf"/>
</dbReference>
<name>A0A167GR58_CALVF</name>
<dbReference type="PANTHER" id="PTHR10672:SF40">
    <property type="entry name" value="CLASS II ALDOLASE_ADDUCIN DOMAIN PROTEIN (AFU_ORTHOLOGUE AFUA_3G09800)"/>
    <property type="match status" value="1"/>
</dbReference>
<dbReference type="AlphaFoldDB" id="A0A167GR58"/>
<dbReference type="GO" id="GO:0005856">
    <property type="term" value="C:cytoskeleton"/>
    <property type="evidence" value="ECO:0007669"/>
    <property type="project" value="TreeGrafter"/>
</dbReference>
<feature type="domain" description="Class II aldolase/adducin N-terminal" evidence="2">
    <location>
        <begin position="63"/>
        <end position="246"/>
    </location>
</feature>
<dbReference type="OrthoDB" id="3238794at2759"/>
<proteinExistence type="predicted"/>
<sequence length="299" mass="32846">MSPIATVDTATLPHPDNGIKKTTDKELTPMDRAVRGNKQGALSLEDINDFDGDVHEQRKVLKEHLAGAFQFWGKKGYGEGSAGPITAMDPVQPDHYWINPFGVHFSDITASKLVLVGPNGYVAEGGAQLPINEAGFLIHSAVHRARPDAVAVAHCHSPYGKAWSVFGMPIDTLTQDACLFFENLVVYNNFGGIVLAAEEGNRIARALGPTAKAGILQNHGLMTVGTTIFECLYYFEFLERQCQVQLLVEAAVSDGLQKTFVRDEDARNTARTTQYWENPHRAMLTEYIRLVAEDPSFLS</sequence>
<dbReference type="InterPro" id="IPR051017">
    <property type="entry name" value="Aldolase-II_Adducin_sf"/>
</dbReference>
<keyword evidence="4" id="KW-1185">Reference proteome</keyword>
<dbReference type="Proteomes" id="UP000076738">
    <property type="component" value="Unassembled WGS sequence"/>
</dbReference>
<dbReference type="NCBIfam" id="NF004855">
    <property type="entry name" value="PRK06208.1"/>
    <property type="match status" value="1"/>
</dbReference>
<dbReference type="Gene3D" id="3.40.225.10">
    <property type="entry name" value="Class II aldolase/adducin N-terminal domain"/>
    <property type="match status" value="1"/>
</dbReference>
<organism evidence="3 4">
    <name type="scientific">Calocera viscosa (strain TUFC12733)</name>
    <dbReference type="NCBI Taxonomy" id="1330018"/>
    <lineage>
        <taxon>Eukaryota</taxon>
        <taxon>Fungi</taxon>
        <taxon>Dikarya</taxon>
        <taxon>Basidiomycota</taxon>
        <taxon>Agaricomycotina</taxon>
        <taxon>Dacrymycetes</taxon>
        <taxon>Dacrymycetales</taxon>
        <taxon>Dacrymycetaceae</taxon>
        <taxon>Calocera</taxon>
    </lineage>
</organism>
<dbReference type="Pfam" id="PF00596">
    <property type="entry name" value="Aldolase_II"/>
    <property type="match status" value="1"/>
</dbReference>